<evidence type="ECO:0000256" key="2">
    <source>
        <dbReference type="ARBA" id="ARBA00022723"/>
    </source>
</evidence>
<comment type="caution">
    <text evidence="8">The sequence shown here is derived from an EMBL/GenBank/DDBJ whole genome shotgun (WGS) entry which is preliminary data.</text>
</comment>
<feature type="compositionally biased region" description="Polar residues" evidence="6">
    <location>
        <begin position="148"/>
        <end position="161"/>
    </location>
</feature>
<dbReference type="GO" id="GO:0016706">
    <property type="term" value="F:2-oxoglutarate-dependent dioxygenase activity"/>
    <property type="evidence" value="ECO:0007669"/>
    <property type="project" value="TreeGrafter"/>
</dbReference>
<dbReference type="Pfam" id="PF02668">
    <property type="entry name" value="TauD"/>
    <property type="match status" value="1"/>
</dbReference>
<keyword evidence="3 8" id="KW-0223">Dioxygenase</keyword>
<dbReference type="InterPro" id="IPR042098">
    <property type="entry name" value="TauD-like_sf"/>
</dbReference>
<protein>
    <submittedName>
        <fullName evidence="8">Taurine catabolism dioxygenase</fullName>
    </submittedName>
</protein>
<comment type="similarity">
    <text evidence="1">Belongs to the TfdA dioxygenase family.</text>
</comment>
<dbReference type="EMBL" id="JAWWNJ010000058">
    <property type="protein sequence ID" value="KAK7013728.1"/>
    <property type="molecule type" value="Genomic_DNA"/>
</dbReference>
<keyword evidence="2" id="KW-0479">Metal-binding</keyword>
<evidence type="ECO:0000313" key="8">
    <source>
        <dbReference type="EMBL" id="KAK7013728.1"/>
    </source>
</evidence>
<reference evidence="8 9" key="1">
    <citation type="journal article" date="2024" name="J Genomics">
        <title>Draft genome sequencing and assembly of Favolaschia claudopus CIRM-BRFM 2984 isolated from oak limbs.</title>
        <authorList>
            <person name="Navarro D."/>
            <person name="Drula E."/>
            <person name="Chaduli D."/>
            <person name="Cazenave R."/>
            <person name="Ahrendt S."/>
            <person name="Wang J."/>
            <person name="Lipzen A."/>
            <person name="Daum C."/>
            <person name="Barry K."/>
            <person name="Grigoriev I.V."/>
            <person name="Favel A."/>
            <person name="Rosso M.N."/>
            <person name="Martin F."/>
        </authorList>
    </citation>
    <scope>NUCLEOTIDE SEQUENCE [LARGE SCALE GENOMIC DNA]</scope>
    <source>
        <strain evidence="8 9">CIRM-BRFM 2984</strain>
    </source>
</reference>
<dbReference type="InterPro" id="IPR051323">
    <property type="entry name" value="AtsK-like"/>
</dbReference>
<accession>A0AAW0ANR6</accession>
<dbReference type="Gene3D" id="3.60.130.10">
    <property type="entry name" value="Clavaminate synthase-like"/>
    <property type="match status" value="1"/>
</dbReference>
<dbReference type="PANTHER" id="PTHR30468">
    <property type="entry name" value="ALPHA-KETOGLUTARATE-DEPENDENT SULFONATE DIOXYGENASE"/>
    <property type="match status" value="1"/>
</dbReference>
<keyword evidence="5" id="KW-0408">Iron</keyword>
<organism evidence="8 9">
    <name type="scientific">Favolaschia claudopus</name>
    <dbReference type="NCBI Taxonomy" id="2862362"/>
    <lineage>
        <taxon>Eukaryota</taxon>
        <taxon>Fungi</taxon>
        <taxon>Dikarya</taxon>
        <taxon>Basidiomycota</taxon>
        <taxon>Agaricomycotina</taxon>
        <taxon>Agaricomycetes</taxon>
        <taxon>Agaricomycetidae</taxon>
        <taxon>Agaricales</taxon>
        <taxon>Marasmiineae</taxon>
        <taxon>Mycenaceae</taxon>
        <taxon>Favolaschia</taxon>
    </lineage>
</organism>
<feature type="domain" description="TauD/TfdA-like" evidence="7">
    <location>
        <begin position="55"/>
        <end position="346"/>
    </location>
</feature>
<sequence>MFSASLRHTQPKRVASLLAPQAQHLSIPTTWRSLATVARTHPFPALAPFEHIDETPAIGTRFPKTTQLSNLLRLSNSDDVLRDLARLVSHRGVLFFHEQDISPEQQRELGKRLGELAGKPATSTLHIYPNDYSDTIKNKDTLPQDISSISSEGGVSRTGFSETARASDGWHSDTSFEPVPSDYAILKLHTLPPTLVSILPLSRFPPQWASGYEAYDKLSPAYRRFLEGLTALHDAKGIREELAKCKDNAVYGPRGSPENIGATLQAIHPVIRSHPVTGFKTLFVNKFYTTRILELTEDESNEVLAYLARHVSENHDLQVRFRWGKNDVAIWDNRCTMHTATIDYAGLRQGDRVVSVGERPYLDPDSRSRRESLEI</sequence>
<dbReference type="AlphaFoldDB" id="A0AAW0ANR6"/>
<gene>
    <name evidence="8" type="ORF">R3P38DRAFT_3574935</name>
</gene>
<feature type="region of interest" description="Disordered" evidence="6">
    <location>
        <begin position="148"/>
        <end position="173"/>
    </location>
</feature>
<dbReference type="PANTHER" id="PTHR30468:SF10">
    <property type="entry name" value="TAUD_TFDA-LIKE DOMAIN-CONTAINING PROTEIN"/>
    <property type="match status" value="1"/>
</dbReference>
<dbReference type="Proteomes" id="UP001362999">
    <property type="component" value="Unassembled WGS sequence"/>
</dbReference>
<evidence type="ECO:0000313" key="9">
    <source>
        <dbReference type="Proteomes" id="UP001362999"/>
    </source>
</evidence>
<evidence type="ECO:0000256" key="3">
    <source>
        <dbReference type="ARBA" id="ARBA00022964"/>
    </source>
</evidence>
<evidence type="ECO:0000256" key="6">
    <source>
        <dbReference type="SAM" id="MobiDB-lite"/>
    </source>
</evidence>
<evidence type="ECO:0000256" key="5">
    <source>
        <dbReference type="ARBA" id="ARBA00023004"/>
    </source>
</evidence>
<dbReference type="InterPro" id="IPR003819">
    <property type="entry name" value="TauD/TfdA-like"/>
</dbReference>
<keyword evidence="4" id="KW-0560">Oxidoreductase</keyword>
<name>A0AAW0ANR6_9AGAR</name>
<dbReference type="GO" id="GO:0046872">
    <property type="term" value="F:metal ion binding"/>
    <property type="evidence" value="ECO:0007669"/>
    <property type="project" value="UniProtKB-KW"/>
</dbReference>
<evidence type="ECO:0000256" key="1">
    <source>
        <dbReference type="ARBA" id="ARBA00005896"/>
    </source>
</evidence>
<proteinExistence type="inferred from homology"/>
<keyword evidence="9" id="KW-1185">Reference proteome</keyword>
<evidence type="ECO:0000256" key="4">
    <source>
        <dbReference type="ARBA" id="ARBA00023002"/>
    </source>
</evidence>
<dbReference type="GO" id="GO:0005737">
    <property type="term" value="C:cytoplasm"/>
    <property type="evidence" value="ECO:0007669"/>
    <property type="project" value="TreeGrafter"/>
</dbReference>
<evidence type="ECO:0000259" key="7">
    <source>
        <dbReference type="Pfam" id="PF02668"/>
    </source>
</evidence>
<dbReference type="SUPFAM" id="SSF51197">
    <property type="entry name" value="Clavaminate synthase-like"/>
    <property type="match status" value="1"/>
</dbReference>